<dbReference type="EMBL" id="CM000766">
    <property type="protein sequence ID" value="KXG24972.1"/>
    <property type="molecule type" value="Genomic_DNA"/>
</dbReference>
<dbReference type="GO" id="GO:0004523">
    <property type="term" value="F:RNA-DNA hybrid ribonuclease activity"/>
    <property type="evidence" value="ECO:0007669"/>
    <property type="project" value="InterPro"/>
</dbReference>
<dbReference type="GO" id="GO:0003676">
    <property type="term" value="F:nucleic acid binding"/>
    <property type="evidence" value="ECO:0007669"/>
    <property type="project" value="InterPro"/>
</dbReference>
<dbReference type="PANTHER" id="PTHR47074:SF11">
    <property type="entry name" value="REVERSE TRANSCRIPTASE-LIKE PROTEIN"/>
    <property type="match status" value="1"/>
</dbReference>
<organism evidence="2 3">
    <name type="scientific">Sorghum bicolor</name>
    <name type="common">Sorghum</name>
    <name type="synonym">Sorghum vulgare</name>
    <dbReference type="NCBI Taxonomy" id="4558"/>
    <lineage>
        <taxon>Eukaryota</taxon>
        <taxon>Viridiplantae</taxon>
        <taxon>Streptophyta</taxon>
        <taxon>Embryophyta</taxon>
        <taxon>Tracheophyta</taxon>
        <taxon>Spermatophyta</taxon>
        <taxon>Magnoliopsida</taxon>
        <taxon>Liliopsida</taxon>
        <taxon>Poales</taxon>
        <taxon>Poaceae</taxon>
        <taxon>PACMAD clade</taxon>
        <taxon>Panicoideae</taxon>
        <taxon>Andropogonodae</taxon>
        <taxon>Andropogoneae</taxon>
        <taxon>Sorghinae</taxon>
        <taxon>Sorghum</taxon>
    </lineage>
</organism>
<dbReference type="InterPro" id="IPR012337">
    <property type="entry name" value="RNaseH-like_sf"/>
</dbReference>
<dbReference type="Pfam" id="PF13456">
    <property type="entry name" value="RVT_3"/>
    <property type="match status" value="1"/>
</dbReference>
<dbReference type="PANTHER" id="PTHR47074">
    <property type="entry name" value="BNAC02G40300D PROTEIN"/>
    <property type="match status" value="1"/>
</dbReference>
<dbReference type="Gramene" id="KXG24972">
    <property type="protein sequence ID" value="KXG24972"/>
    <property type="gene ID" value="SORBI_3007G105200"/>
</dbReference>
<feature type="domain" description="RNase H type-1" evidence="1">
    <location>
        <begin position="92"/>
        <end position="170"/>
    </location>
</feature>
<sequence length="188" mass="20853">MCGHFEEDGAHLFFKCKHVRHIWAELQLEDVRQDLAGKLSAREALEAILKLTPGRQGRAQEWSPLKKEKESMNQSLVRKSWKPPPDNTVKLNCDGAFSRGNRTGGWGFVIREWDGGVISADYGKLDKVGEAFHAEIIACLQGLQRAVDLGVQRVILETDSSMVVQAVKSMDYDLSSASGLGDKKLDGQ</sequence>
<dbReference type="Gene3D" id="3.30.420.10">
    <property type="entry name" value="Ribonuclease H-like superfamily/Ribonuclease H"/>
    <property type="match status" value="1"/>
</dbReference>
<dbReference type="InterPro" id="IPR036397">
    <property type="entry name" value="RNaseH_sf"/>
</dbReference>
<reference evidence="2 3" key="1">
    <citation type="journal article" date="2009" name="Nature">
        <title>The Sorghum bicolor genome and the diversification of grasses.</title>
        <authorList>
            <person name="Paterson A.H."/>
            <person name="Bowers J.E."/>
            <person name="Bruggmann R."/>
            <person name="Dubchak I."/>
            <person name="Grimwood J."/>
            <person name="Gundlach H."/>
            <person name="Haberer G."/>
            <person name="Hellsten U."/>
            <person name="Mitros T."/>
            <person name="Poliakov A."/>
            <person name="Schmutz J."/>
            <person name="Spannagl M."/>
            <person name="Tang H."/>
            <person name="Wang X."/>
            <person name="Wicker T."/>
            <person name="Bharti A.K."/>
            <person name="Chapman J."/>
            <person name="Feltus F.A."/>
            <person name="Gowik U."/>
            <person name="Grigoriev I.V."/>
            <person name="Lyons E."/>
            <person name="Maher C.A."/>
            <person name="Martis M."/>
            <person name="Narechania A."/>
            <person name="Otillar R.P."/>
            <person name="Penning B.W."/>
            <person name="Salamov A.A."/>
            <person name="Wang Y."/>
            <person name="Zhang L."/>
            <person name="Carpita N.C."/>
            <person name="Freeling M."/>
            <person name="Gingle A.R."/>
            <person name="Hash C.T."/>
            <person name="Keller B."/>
            <person name="Klein P."/>
            <person name="Kresovich S."/>
            <person name="McCann M.C."/>
            <person name="Ming R."/>
            <person name="Peterson D.G."/>
            <person name="Mehboob-ur-Rahman"/>
            <person name="Ware D."/>
            <person name="Westhoff P."/>
            <person name="Mayer K.F."/>
            <person name="Messing J."/>
            <person name="Rokhsar D.S."/>
        </authorList>
    </citation>
    <scope>NUCLEOTIDE SEQUENCE [LARGE SCALE GENOMIC DNA]</scope>
    <source>
        <strain evidence="3">cv. BTx623</strain>
    </source>
</reference>
<dbReference type="Proteomes" id="UP000000768">
    <property type="component" value="Chromosome 7"/>
</dbReference>
<evidence type="ECO:0000313" key="3">
    <source>
        <dbReference type="Proteomes" id="UP000000768"/>
    </source>
</evidence>
<dbReference type="CDD" id="cd06222">
    <property type="entry name" value="RNase_H_like"/>
    <property type="match status" value="1"/>
</dbReference>
<evidence type="ECO:0000313" key="2">
    <source>
        <dbReference type="EMBL" id="KXG24972.1"/>
    </source>
</evidence>
<accession>A0A1B6PH12</accession>
<dbReference type="InterPro" id="IPR044730">
    <property type="entry name" value="RNase_H-like_dom_plant"/>
</dbReference>
<dbReference type="SUPFAM" id="SSF53098">
    <property type="entry name" value="Ribonuclease H-like"/>
    <property type="match status" value="1"/>
</dbReference>
<keyword evidence="3" id="KW-1185">Reference proteome</keyword>
<protein>
    <recommendedName>
        <fullName evidence="1">RNase H type-1 domain-containing protein</fullName>
    </recommendedName>
</protein>
<dbReference type="AlphaFoldDB" id="A0A1B6PH12"/>
<dbReference type="InParanoid" id="A0A1B6PH12"/>
<proteinExistence type="predicted"/>
<dbReference type="InterPro" id="IPR002156">
    <property type="entry name" value="RNaseH_domain"/>
</dbReference>
<evidence type="ECO:0000259" key="1">
    <source>
        <dbReference type="Pfam" id="PF13456"/>
    </source>
</evidence>
<dbReference type="STRING" id="4558.A0A1B6PH12"/>
<reference evidence="3" key="2">
    <citation type="journal article" date="2018" name="Plant J.">
        <title>The Sorghum bicolor reference genome: improved assembly, gene annotations, a transcriptome atlas, and signatures of genome organization.</title>
        <authorList>
            <person name="McCormick R.F."/>
            <person name="Truong S.K."/>
            <person name="Sreedasyam A."/>
            <person name="Jenkins J."/>
            <person name="Shu S."/>
            <person name="Sims D."/>
            <person name="Kennedy M."/>
            <person name="Amirebrahimi M."/>
            <person name="Weers B.D."/>
            <person name="McKinley B."/>
            <person name="Mattison A."/>
            <person name="Morishige D.T."/>
            <person name="Grimwood J."/>
            <person name="Schmutz J."/>
            <person name="Mullet J.E."/>
        </authorList>
    </citation>
    <scope>NUCLEOTIDE SEQUENCE [LARGE SCALE GENOMIC DNA]</scope>
    <source>
        <strain evidence="3">cv. BTx623</strain>
    </source>
</reference>
<gene>
    <name evidence="2" type="ORF">SORBI_3007G105200</name>
</gene>
<dbReference type="InterPro" id="IPR052929">
    <property type="entry name" value="RNase_H-like_EbsB-rel"/>
</dbReference>
<dbReference type="OMA" id="HPVARIC"/>
<name>A0A1B6PH12_SORBI</name>